<dbReference type="OrthoDB" id="9809908at2"/>
<evidence type="ECO:0000259" key="2">
    <source>
        <dbReference type="Pfam" id="PF06580"/>
    </source>
</evidence>
<proteinExistence type="predicted"/>
<dbReference type="AlphaFoldDB" id="A0A1G9KEF1"/>
<dbReference type="InterPro" id="IPR036890">
    <property type="entry name" value="HATPase_C_sf"/>
</dbReference>
<dbReference type="InterPro" id="IPR050640">
    <property type="entry name" value="Bact_2-comp_sensor_kinase"/>
</dbReference>
<dbReference type="GO" id="GO:0016020">
    <property type="term" value="C:membrane"/>
    <property type="evidence" value="ECO:0007669"/>
    <property type="project" value="InterPro"/>
</dbReference>
<feature type="transmembrane region" description="Helical" evidence="1">
    <location>
        <begin position="104"/>
        <end position="125"/>
    </location>
</feature>
<dbReference type="STRING" id="192904.SAMN04488514_101964"/>
<dbReference type="GO" id="GO:0000155">
    <property type="term" value="F:phosphorelay sensor kinase activity"/>
    <property type="evidence" value="ECO:0007669"/>
    <property type="project" value="InterPro"/>
</dbReference>
<feature type="transmembrane region" description="Helical" evidence="1">
    <location>
        <begin position="15"/>
        <end position="31"/>
    </location>
</feature>
<accession>A0A1G9KEF1</accession>
<dbReference type="EMBL" id="FNGV01000001">
    <property type="protein sequence ID" value="SDL48240.1"/>
    <property type="molecule type" value="Genomic_DNA"/>
</dbReference>
<evidence type="ECO:0000256" key="1">
    <source>
        <dbReference type="SAM" id="Phobius"/>
    </source>
</evidence>
<organism evidence="3 4">
    <name type="scientific">Kriegella aquimaris</name>
    <dbReference type="NCBI Taxonomy" id="192904"/>
    <lineage>
        <taxon>Bacteria</taxon>
        <taxon>Pseudomonadati</taxon>
        <taxon>Bacteroidota</taxon>
        <taxon>Flavobacteriia</taxon>
        <taxon>Flavobacteriales</taxon>
        <taxon>Flavobacteriaceae</taxon>
        <taxon>Kriegella</taxon>
    </lineage>
</organism>
<dbReference type="PANTHER" id="PTHR34220:SF7">
    <property type="entry name" value="SENSOR HISTIDINE KINASE YPDA"/>
    <property type="match status" value="1"/>
</dbReference>
<keyword evidence="1" id="KW-0472">Membrane</keyword>
<dbReference type="Pfam" id="PF06580">
    <property type="entry name" value="His_kinase"/>
    <property type="match status" value="1"/>
</dbReference>
<reference evidence="4" key="1">
    <citation type="submission" date="2016-10" db="EMBL/GenBank/DDBJ databases">
        <authorList>
            <person name="Varghese N."/>
            <person name="Submissions S."/>
        </authorList>
    </citation>
    <scope>NUCLEOTIDE SEQUENCE [LARGE SCALE GENOMIC DNA]</scope>
    <source>
        <strain evidence="4">DSM 19886</strain>
    </source>
</reference>
<keyword evidence="1" id="KW-1133">Transmembrane helix</keyword>
<dbReference type="PANTHER" id="PTHR34220">
    <property type="entry name" value="SENSOR HISTIDINE KINASE YPDA"/>
    <property type="match status" value="1"/>
</dbReference>
<gene>
    <name evidence="3" type="ORF">SAMN04488514_101964</name>
</gene>
<evidence type="ECO:0000313" key="4">
    <source>
        <dbReference type="Proteomes" id="UP000199440"/>
    </source>
</evidence>
<evidence type="ECO:0000313" key="3">
    <source>
        <dbReference type="EMBL" id="SDL48240.1"/>
    </source>
</evidence>
<name>A0A1G9KEF1_9FLAO</name>
<feature type="transmembrane region" description="Helical" evidence="1">
    <location>
        <begin position="43"/>
        <end position="61"/>
    </location>
</feature>
<dbReference type="Gene3D" id="3.30.565.10">
    <property type="entry name" value="Histidine kinase-like ATPase, C-terminal domain"/>
    <property type="match status" value="1"/>
</dbReference>
<feature type="transmembrane region" description="Helical" evidence="1">
    <location>
        <begin position="73"/>
        <end position="92"/>
    </location>
</feature>
<protein>
    <submittedName>
        <fullName evidence="3">Histidine kinase</fullName>
    </submittedName>
</protein>
<sequence>MFQYFKDLSSVSKEVFFQVLLHVVLFLFFSFDKHSPAIEFHQVIFFANYALGAFIINYFLLPRFYYRKKYASFFIGLAIVIAGIICIEEFILEKIYFPDTRGKYFHGVFYSVLDVMPIITILCGFKFAWDASKKQHEVDELRASVKDSELQFLKSQINPHFLFNNLNNLYSYAIDNSPKTPSIILELSSVLRYMLYDCKEDFVPLTKEVEHLKNFTQLSELQIEDRGQVTFKTENIGSEHQIAPLILMVFIENAFKHSTASQSEDIEIAIAIHVNEEGKLHFSCRNSFRPATNTDDLSHGIGLLNVKKRLEIIYPEAHELVIQETDTLFMVQLEIQLKSGME</sequence>
<keyword evidence="3" id="KW-0418">Kinase</keyword>
<dbReference type="RefSeq" id="WP_089885846.1">
    <property type="nucleotide sequence ID" value="NZ_FNGV01000001.1"/>
</dbReference>
<feature type="domain" description="Signal transduction histidine kinase internal region" evidence="2">
    <location>
        <begin position="148"/>
        <end position="226"/>
    </location>
</feature>
<dbReference type="InterPro" id="IPR010559">
    <property type="entry name" value="Sig_transdc_His_kin_internal"/>
</dbReference>
<dbReference type="Proteomes" id="UP000199440">
    <property type="component" value="Unassembled WGS sequence"/>
</dbReference>
<keyword evidence="4" id="KW-1185">Reference proteome</keyword>
<keyword evidence="3" id="KW-0808">Transferase</keyword>
<keyword evidence="1" id="KW-0812">Transmembrane</keyword>